<evidence type="ECO:0000313" key="1">
    <source>
        <dbReference type="EMBL" id="GFR29531.1"/>
    </source>
</evidence>
<reference evidence="1" key="1">
    <citation type="submission" date="2020-07" db="EMBL/GenBank/DDBJ databases">
        <title>Multicomponent nature underlies the extraordinary mechanical properties of spider dragline silk.</title>
        <authorList>
            <person name="Kono N."/>
            <person name="Nakamura H."/>
            <person name="Mori M."/>
            <person name="Yoshida Y."/>
            <person name="Ohtoshi R."/>
            <person name="Malay A.D."/>
            <person name="Moran D.A.P."/>
            <person name="Tomita M."/>
            <person name="Numata K."/>
            <person name="Arakawa K."/>
        </authorList>
    </citation>
    <scope>NUCLEOTIDE SEQUENCE</scope>
</reference>
<comment type="caution">
    <text evidence="1">The sequence shown here is derived from an EMBL/GenBank/DDBJ whole genome shotgun (WGS) entry which is preliminary data.</text>
</comment>
<proteinExistence type="predicted"/>
<organism evidence="1 2">
    <name type="scientific">Trichonephila clavata</name>
    <name type="common">Joro spider</name>
    <name type="synonym">Nephila clavata</name>
    <dbReference type="NCBI Taxonomy" id="2740835"/>
    <lineage>
        <taxon>Eukaryota</taxon>
        <taxon>Metazoa</taxon>
        <taxon>Ecdysozoa</taxon>
        <taxon>Arthropoda</taxon>
        <taxon>Chelicerata</taxon>
        <taxon>Arachnida</taxon>
        <taxon>Araneae</taxon>
        <taxon>Araneomorphae</taxon>
        <taxon>Entelegynae</taxon>
        <taxon>Araneoidea</taxon>
        <taxon>Nephilidae</taxon>
        <taxon>Trichonephila</taxon>
    </lineage>
</organism>
<name>A0A8X6M0F0_TRICU</name>
<accession>A0A8X6M0F0</accession>
<dbReference type="PANTHER" id="PTHR38681:SF1">
    <property type="entry name" value="RETROVIRUS-RELATED POL POLYPROTEIN FROM TRANSPOSON 412-LIKE PROTEIN"/>
    <property type="match status" value="1"/>
</dbReference>
<dbReference type="AlphaFoldDB" id="A0A8X6M0F0"/>
<dbReference type="OrthoDB" id="422540at2759"/>
<keyword evidence="2" id="KW-1185">Reference proteome</keyword>
<protein>
    <submittedName>
        <fullName evidence="1">Uncharacterized protein</fullName>
    </submittedName>
</protein>
<dbReference type="Proteomes" id="UP000887116">
    <property type="component" value="Unassembled WGS sequence"/>
</dbReference>
<gene>
    <name evidence="1" type="ORF">TNCT_320531</name>
</gene>
<evidence type="ECO:0000313" key="2">
    <source>
        <dbReference type="Proteomes" id="UP000887116"/>
    </source>
</evidence>
<dbReference type="PANTHER" id="PTHR38681">
    <property type="entry name" value="RETROVIRUS-RELATED POL POLYPROTEIN FROM TRANSPOSON 412-LIKE PROTEIN-RELATED"/>
    <property type="match status" value="1"/>
</dbReference>
<sequence>MVADSLSRVSEIEMPSPIDYKEFAKAQLLDKELLGLNSCNKSLKLNFVKDRIKKYLVPPYSGPHIALSRTPKHVTIEVEPRKQTISVDRLKPAFQLSEVKLNHVRFSV</sequence>
<dbReference type="EMBL" id="BMAO01029120">
    <property type="protein sequence ID" value="GFR29531.1"/>
    <property type="molecule type" value="Genomic_DNA"/>
</dbReference>